<feature type="non-terminal residue" evidence="2">
    <location>
        <position position="118"/>
    </location>
</feature>
<dbReference type="Proteomes" id="UP000007431">
    <property type="component" value="Unassembled WGS sequence"/>
</dbReference>
<dbReference type="RefSeq" id="XP_003034185.1">
    <property type="nucleotide sequence ID" value="XM_003034139.1"/>
</dbReference>
<reference evidence="2 3" key="1">
    <citation type="journal article" date="2010" name="Nat. Biotechnol.">
        <title>Genome sequence of the model mushroom Schizophyllum commune.</title>
        <authorList>
            <person name="Ohm R.A."/>
            <person name="de Jong J.F."/>
            <person name="Lugones L.G."/>
            <person name="Aerts A."/>
            <person name="Kothe E."/>
            <person name="Stajich J.E."/>
            <person name="de Vries R.P."/>
            <person name="Record E."/>
            <person name="Levasseur A."/>
            <person name="Baker S.E."/>
            <person name="Bartholomew K.A."/>
            <person name="Coutinho P.M."/>
            <person name="Erdmann S."/>
            <person name="Fowler T.J."/>
            <person name="Gathman A.C."/>
            <person name="Lombard V."/>
            <person name="Henrissat B."/>
            <person name="Knabe N."/>
            <person name="Kuees U."/>
            <person name="Lilly W.W."/>
            <person name="Lindquist E."/>
            <person name="Lucas S."/>
            <person name="Magnuson J.K."/>
            <person name="Piumi F."/>
            <person name="Raudaskoski M."/>
            <person name="Salamov A."/>
            <person name="Schmutz J."/>
            <person name="Schwarze F.W.M.R."/>
            <person name="vanKuyk P.A."/>
            <person name="Horton J.S."/>
            <person name="Grigoriev I.V."/>
            <person name="Woesten H.A.B."/>
        </authorList>
    </citation>
    <scope>NUCLEOTIDE SEQUENCE [LARGE SCALE GENOMIC DNA]</scope>
    <source>
        <strain evidence="3">H4-8 / FGSC 9210</strain>
    </source>
</reference>
<dbReference type="InParanoid" id="D8PYL7"/>
<dbReference type="HOGENOM" id="CLU_2074490_0_0_1"/>
<dbReference type="KEGG" id="scm:SCHCO_02663887"/>
<evidence type="ECO:0000313" key="2">
    <source>
        <dbReference type="EMBL" id="EFI99282.1"/>
    </source>
</evidence>
<name>D8PYL7_SCHCM</name>
<dbReference type="EMBL" id="GL377304">
    <property type="protein sequence ID" value="EFI99282.1"/>
    <property type="molecule type" value="Genomic_DNA"/>
</dbReference>
<feature type="compositionally biased region" description="Basic and acidic residues" evidence="1">
    <location>
        <begin position="71"/>
        <end position="86"/>
    </location>
</feature>
<organism evidence="3">
    <name type="scientific">Schizophyllum commune (strain H4-8 / FGSC 9210)</name>
    <name type="common">Split gill fungus</name>
    <dbReference type="NCBI Taxonomy" id="578458"/>
    <lineage>
        <taxon>Eukaryota</taxon>
        <taxon>Fungi</taxon>
        <taxon>Dikarya</taxon>
        <taxon>Basidiomycota</taxon>
        <taxon>Agaricomycotina</taxon>
        <taxon>Agaricomycetes</taxon>
        <taxon>Agaricomycetidae</taxon>
        <taxon>Agaricales</taxon>
        <taxon>Schizophyllaceae</taxon>
        <taxon>Schizophyllum</taxon>
    </lineage>
</organism>
<dbReference type="VEuPathDB" id="FungiDB:SCHCODRAFT_02663887"/>
<gene>
    <name evidence="2" type="ORF">SCHCODRAFT_106423</name>
</gene>
<evidence type="ECO:0000256" key="1">
    <source>
        <dbReference type="SAM" id="MobiDB-lite"/>
    </source>
</evidence>
<dbReference type="GeneID" id="9586179"/>
<sequence>MTKPRKKTARMTSYAPPPYPGTSKHIPIDVDSEDQTTTNLKCTVITRGNKIRALQRELKELKAQFTQTQDLHNKREEDATREREQLKETNKTLAKELKAARAKLSTTRHQLKRILEEM</sequence>
<feature type="region of interest" description="Disordered" evidence="1">
    <location>
        <begin position="67"/>
        <end position="86"/>
    </location>
</feature>
<evidence type="ECO:0000313" key="3">
    <source>
        <dbReference type="Proteomes" id="UP000007431"/>
    </source>
</evidence>
<dbReference type="AlphaFoldDB" id="D8PYL7"/>
<accession>D8PYL7</accession>
<proteinExistence type="predicted"/>
<feature type="region of interest" description="Disordered" evidence="1">
    <location>
        <begin position="1"/>
        <end position="32"/>
    </location>
</feature>
<keyword evidence="3" id="KW-1185">Reference proteome</keyword>
<protein>
    <submittedName>
        <fullName evidence="2">Uncharacterized protein</fullName>
    </submittedName>
</protein>